<sequence length="597" mass="63112">MSARLRNALLSALGASTLIAAPLILAPAANAGVDDFSYDSWDALYELGLNDEGRASLHVTETVVAHFPEIDQNRGIVRGLAERYFGAPLWTDVLSIRDENGADVPYEEDSDDDVLYLSIDDDTYKHGPTTYVIEYTMRDVMHRPDDADVDEFYWDLLPLDSTQPIDEFSARIVFDDALVRAATGAMSCYQGRYGSTDSCELTPDTESAEHGYRVQAHDLAAGEGVSVAFAFAPGTVTPSPAAVADPSTDLLPFGLGAGALALVPALGFTARGMQRRKAAAQGRGIVVAQYEVPADLPPSLAAHLVRARGAAVPAEIVHLGVHGALQIQDGTRKPVLVLDDPSAAVEPLDAYALKALFPVQNPGERLDLGIADNNVVTRLQGITTTAEQAGIERGLIRKARSRLAVGAGMVGVALALAAIGFAIPGMIVGRESSIAAFVISCIVLLLSLILTAVLSRRQSLLTPAGAERAEHLEGVKEFIRVAEADRLRMLQSYSGAERQHDGGVDTVVLYEKLLPYAMLFGMEREWGDVLDLQYEQQHTAPSWYTGYALGSFGSSLTDMGGTLHATPVATSSSSSSSGSFGGGFSGGGGGGGFSGGR</sequence>
<keyword evidence="3" id="KW-0732">Signal</keyword>
<evidence type="ECO:0000256" key="2">
    <source>
        <dbReference type="SAM" id="Phobius"/>
    </source>
</evidence>
<proteinExistence type="predicted"/>
<dbReference type="EMBL" id="JACCBH010000001">
    <property type="protein sequence ID" value="NYD55339.1"/>
    <property type="molecule type" value="Genomic_DNA"/>
</dbReference>
<evidence type="ECO:0000259" key="5">
    <source>
        <dbReference type="Pfam" id="PF20990"/>
    </source>
</evidence>
<comment type="caution">
    <text evidence="6">The sequence shown here is derived from an EMBL/GenBank/DDBJ whole genome shotgun (WGS) entry which is preliminary data.</text>
</comment>
<dbReference type="Pfam" id="PF09972">
    <property type="entry name" value="DUF2207"/>
    <property type="match status" value="1"/>
</dbReference>
<feature type="domain" description="DUF2207" evidence="4">
    <location>
        <begin position="56"/>
        <end position="231"/>
    </location>
</feature>
<organism evidence="6 7">
    <name type="scientific">Microbacterium pseudoresistens</name>
    <dbReference type="NCBI Taxonomy" id="640634"/>
    <lineage>
        <taxon>Bacteria</taxon>
        <taxon>Bacillati</taxon>
        <taxon>Actinomycetota</taxon>
        <taxon>Actinomycetes</taxon>
        <taxon>Micrococcales</taxon>
        <taxon>Microbacteriaceae</taxon>
        <taxon>Microbacterium</taxon>
    </lineage>
</organism>
<feature type="chain" id="PRO_5039301739" evidence="3">
    <location>
        <begin position="21"/>
        <end position="597"/>
    </location>
</feature>
<dbReference type="AlphaFoldDB" id="A0A7Y9EWU6"/>
<evidence type="ECO:0000259" key="4">
    <source>
        <dbReference type="Pfam" id="PF09972"/>
    </source>
</evidence>
<evidence type="ECO:0000256" key="1">
    <source>
        <dbReference type="SAM" id="MobiDB-lite"/>
    </source>
</evidence>
<reference evidence="6 7" key="1">
    <citation type="submission" date="2020-07" db="EMBL/GenBank/DDBJ databases">
        <title>Sequencing the genomes of 1000 actinobacteria strains.</title>
        <authorList>
            <person name="Klenk H.-P."/>
        </authorList>
    </citation>
    <scope>NUCLEOTIDE SEQUENCE [LARGE SCALE GENOMIC DNA]</scope>
    <source>
        <strain evidence="6 7">DSM 22185</strain>
    </source>
</reference>
<feature type="signal peptide" evidence="3">
    <location>
        <begin position="1"/>
        <end position="20"/>
    </location>
</feature>
<dbReference type="Proteomes" id="UP000552045">
    <property type="component" value="Unassembled WGS sequence"/>
</dbReference>
<evidence type="ECO:0000313" key="6">
    <source>
        <dbReference type="EMBL" id="NYD55339.1"/>
    </source>
</evidence>
<feature type="transmembrane region" description="Helical" evidence="2">
    <location>
        <begin position="250"/>
        <end position="268"/>
    </location>
</feature>
<dbReference type="InterPro" id="IPR048389">
    <property type="entry name" value="YciQ-like_C"/>
</dbReference>
<dbReference type="InterPro" id="IPR018702">
    <property type="entry name" value="DUF2207"/>
</dbReference>
<evidence type="ECO:0000313" key="7">
    <source>
        <dbReference type="Proteomes" id="UP000552045"/>
    </source>
</evidence>
<gene>
    <name evidence="6" type="ORF">BKA02_002394</name>
</gene>
<feature type="transmembrane region" description="Helical" evidence="2">
    <location>
        <begin position="403"/>
        <end position="428"/>
    </location>
</feature>
<dbReference type="Pfam" id="PF20990">
    <property type="entry name" value="DUF2207_C"/>
    <property type="match status" value="1"/>
</dbReference>
<name>A0A7Y9EWU6_9MICO</name>
<evidence type="ECO:0000256" key="3">
    <source>
        <dbReference type="SAM" id="SignalP"/>
    </source>
</evidence>
<feature type="compositionally biased region" description="Gly residues" evidence="1">
    <location>
        <begin position="579"/>
        <end position="597"/>
    </location>
</feature>
<accession>A0A7Y9EWU6</accession>
<feature type="region of interest" description="Disordered" evidence="1">
    <location>
        <begin position="567"/>
        <end position="597"/>
    </location>
</feature>
<keyword evidence="7" id="KW-1185">Reference proteome</keyword>
<keyword evidence="2" id="KW-0812">Transmembrane</keyword>
<dbReference type="RefSeq" id="WP_179434365.1">
    <property type="nucleotide sequence ID" value="NZ_BAABLC010000006.1"/>
</dbReference>
<keyword evidence="2" id="KW-0472">Membrane</keyword>
<feature type="domain" description="Predicted membrane protein YciQ-like C-terminal" evidence="5">
    <location>
        <begin position="289"/>
        <end position="528"/>
    </location>
</feature>
<keyword evidence="2" id="KW-1133">Transmembrane helix</keyword>
<protein>
    <submittedName>
        <fullName evidence="6">Putative membrane protein YgcG</fullName>
    </submittedName>
</protein>
<feature type="transmembrane region" description="Helical" evidence="2">
    <location>
        <begin position="434"/>
        <end position="454"/>
    </location>
</feature>